<dbReference type="SUPFAM" id="SSF69360">
    <property type="entry name" value="Cell wall binding repeat"/>
    <property type="match status" value="1"/>
</dbReference>
<feature type="signal peptide" evidence="3">
    <location>
        <begin position="1"/>
        <end position="27"/>
    </location>
</feature>
<dbReference type="Pfam" id="PF19127">
    <property type="entry name" value="Choline_bind_3"/>
    <property type="match status" value="1"/>
</dbReference>
<dbReference type="RefSeq" id="WP_176255312.1">
    <property type="nucleotide sequence ID" value="NZ_BAABXL010000001.1"/>
</dbReference>
<dbReference type="Proteomes" id="UP001600894">
    <property type="component" value="Unassembled WGS sequence"/>
</dbReference>
<dbReference type="PROSITE" id="PS51170">
    <property type="entry name" value="CW"/>
    <property type="match status" value="1"/>
</dbReference>
<gene>
    <name evidence="4" type="ORF">F130042H8_35500</name>
</gene>
<proteinExistence type="predicted"/>
<keyword evidence="5" id="KW-1185">Reference proteome</keyword>
<reference evidence="4 5" key="1">
    <citation type="submission" date="2024-04" db="EMBL/GenBank/DDBJ databases">
        <title>Defined microbial consortia suppress multidrug-resistant proinflammatory Enterobacteriaceae via ecological control.</title>
        <authorList>
            <person name="Furuichi M."/>
            <person name="Kawaguchi T."/>
            <person name="Pust M."/>
            <person name="Yasuma K."/>
            <person name="Plichta D."/>
            <person name="Hasegawa N."/>
            <person name="Ohya T."/>
            <person name="Bhattarai S."/>
            <person name="Sasajima S."/>
            <person name="Aoto Y."/>
            <person name="Tuganbaev T."/>
            <person name="Yaginuma M."/>
            <person name="Ueda M."/>
            <person name="Okahashi N."/>
            <person name="Amafuji K."/>
            <person name="Kiridooshi Y."/>
            <person name="Sugita K."/>
            <person name="Strazar M."/>
            <person name="Skelly A."/>
            <person name="Suda W."/>
            <person name="Hattori M."/>
            <person name="Nakamoto N."/>
            <person name="Caballero S."/>
            <person name="Norman J."/>
            <person name="Olle B."/>
            <person name="Tanoue T."/>
            <person name="Arita M."/>
            <person name="Bucci V."/>
            <person name="Atarashi K."/>
            <person name="Xavier R."/>
            <person name="Honda K."/>
        </authorList>
    </citation>
    <scope>NUCLEOTIDE SEQUENCE [LARGE SCALE GENOMIC DNA]</scope>
    <source>
        <strain evidence="5">f13</strain>
    </source>
</reference>
<sequence length="334" mass="36940">MTQFKKAAAFFMAAALLSSAFAPAAMADSKTKVGKIYLTLDSDIRAGSSGGEVEATPTGDNTDLYYVDAVEVVNDEGDNWSKSNPPEVDITLGLENEDDYTFSGTSSSSFKFTLDSSIKSRFDKIKFVNAKKSDGGATMTITVKLIFDEDADMSDAPAPSNADWDSSTPGLAVWDDVNSAKYFQVELYRDGSLVTSPDGGSSTLSVYDTHYDFSSWMTQSGNYTFKVRSVKSSNNAKSSWVSSSRQSVGASEGWKKAADNIRWWWQNSDGTYPVSQWKEINGKWYYFDAQGYMATGWIQVNGLYYYLDPATGAMYANCYTPDHFWVDENGVWRQ</sequence>
<keyword evidence="3" id="KW-0732">Signal</keyword>
<evidence type="ECO:0000256" key="3">
    <source>
        <dbReference type="SAM" id="SignalP"/>
    </source>
</evidence>
<protein>
    <recommendedName>
        <fullName evidence="6">Cell wall binding repeat-containing protein</fullName>
    </recommendedName>
</protein>
<evidence type="ECO:0000313" key="4">
    <source>
        <dbReference type="EMBL" id="GAA6270490.1"/>
    </source>
</evidence>
<accession>A0ABQ0B2I1</accession>
<dbReference type="Gene3D" id="2.10.270.10">
    <property type="entry name" value="Cholin Binding"/>
    <property type="match status" value="1"/>
</dbReference>
<dbReference type="InterPro" id="IPR018337">
    <property type="entry name" value="Cell_wall/Cho-bd_repeat"/>
</dbReference>
<evidence type="ECO:0000256" key="2">
    <source>
        <dbReference type="PROSITE-ProRule" id="PRU00591"/>
    </source>
</evidence>
<feature type="chain" id="PRO_5045905528" description="Cell wall binding repeat-containing protein" evidence="3">
    <location>
        <begin position="28"/>
        <end position="334"/>
    </location>
</feature>
<organism evidence="4 5">
    <name type="scientific">Enterocloster alcoholdehydrogenati</name>
    <dbReference type="NCBI Taxonomy" id="2547410"/>
    <lineage>
        <taxon>Bacteria</taxon>
        <taxon>Bacillati</taxon>
        <taxon>Bacillota</taxon>
        <taxon>Clostridia</taxon>
        <taxon>Lachnospirales</taxon>
        <taxon>Lachnospiraceae</taxon>
        <taxon>Enterocloster</taxon>
    </lineage>
</organism>
<evidence type="ECO:0000313" key="5">
    <source>
        <dbReference type="Proteomes" id="UP001600894"/>
    </source>
</evidence>
<name>A0ABQ0B2I1_9FIRM</name>
<dbReference type="EMBL" id="BAABXL010000001">
    <property type="protein sequence ID" value="GAA6270490.1"/>
    <property type="molecule type" value="Genomic_DNA"/>
</dbReference>
<keyword evidence="1" id="KW-0677">Repeat</keyword>
<comment type="caution">
    <text evidence="4">The sequence shown here is derived from an EMBL/GenBank/DDBJ whole genome shotgun (WGS) entry which is preliminary data.</text>
</comment>
<feature type="repeat" description="Cell wall-binding" evidence="2">
    <location>
        <begin position="274"/>
        <end position="293"/>
    </location>
</feature>
<evidence type="ECO:0008006" key="6">
    <source>
        <dbReference type="Google" id="ProtNLM"/>
    </source>
</evidence>
<evidence type="ECO:0000256" key="1">
    <source>
        <dbReference type="ARBA" id="ARBA00022737"/>
    </source>
</evidence>